<evidence type="ECO:0000256" key="11">
    <source>
        <dbReference type="ARBA" id="ARBA00047790"/>
    </source>
</evidence>
<keyword evidence="5 12" id="KW-1133">Transmembrane helix</keyword>
<dbReference type="Proteomes" id="UP000694700">
    <property type="component" value="Unplaced"/>
</dbReference>
<accession>A0A8C1X6E1</accession>
<dbReference type="PANTHER" id="PTHR22883">
    <property type="entry name" value="ZINC FINGER DHHC DOMAIN CONTAINING PROTEIN"/>
    <property type="match status" value="1"/>
</dbReference>
<dbReference type="PANTHER" id="PTHR22883:SF475">
    <property type="entry name" value="PALMITOYLTRANSFERASE ZDHHC23"/>
    <property type="match status" value="1"/>
</dbReference>
<feature type="transmembrane region" description="Helical" evidence="12">
    <location>
        <begin position="157"/>
        <end position="174"/>
    </location>
</feature>
<dbReference type="AlphaFoldDB" id="A0A8C1X6E1"/>
<evidence type="ECO:0000256" key="5">
    <source>
        <dbReference type="ARBA" id="ARBA00022989"/>
    </source>
</evidence>
<evidence type="ECO:0000259" key="13">
    <source>
        <dbReference type="Pfam" id="PF01529"/>
    </source>
</evidence>
<evidence type="ECO:0000256" key="4">
    <source>
        <dbReference type="ARBA" id="ARBA00022692"/>
    </source>
</evidence>
<keyword evidence="8" id="KW-0564">Palmitate</keyword>
<sequence length="447" mass="50237">MKRERFKPPEPDDPLCCCGDIDQQREYCCCDCEELDDACERLVRGEQDKPDIFSRFVSCMADRLGLPSCAVGPLRLEISVLPPMVLIPGLLRVAAINCMLGVVVLTALPGLVLWYYYVTHRRKRRTLFFLSLALFSLAYMYYLFLTEIVPRGDVSNLQLVTATTGMMLTLIFLVRTKQGPGFVKSQSLAQGINSICTTNQSTNIPGDSAPCKGISQSNGENEGKKKLCPVCRQVRPPRAGHCRICGACVLRMDHHCVWINSCVGQANHRQFILTLLLFLVTSFYGISLVLRSVCPQQSLFTAMLYCPGVYNQYSTALCFTCVWYSVIITGGLLHLFILQIINVSYNITEREAQIALRNKTGRRRFCGLVVETGMYSRGFLQNWIQFLTMNTDENGSPFTFTVMICPAPTLCDIEPSGLSLWLLCVYAKKCIGITRPCSTRHHEDWTN</sequence>
<evidence type="ECO:0000313" key="14">
    <source>
        <dbReference type="Ensembl" id="ENSCCRP00015076553.1"/>
    </source>
</evidence>
<evidence type="ECO:0000256" key="8">
    <source>
        <dbReference type="ARBA" id="ARBA00023139"/>
    </source>
</evidence>
<feature type="transmembrane region" description="Helical" evidence="12">
    <location>
        <begin position="313"/>
        <end position="338"/>
    </location>
</feature>
<organism evidence="14 15">
    <name type="scientific">Cyprinus carpio</name>
    <name type="common">Common carp</name>
    <dbReference type="NCBI Taxonomy" id="7962"/>
    <lineage>
        <taxon>Eukaryota</taxon>
        <taxon>Metazoa</taxon>
        <taxon>Chordata</taxon>
        <taxon>Craniata</taxon>
        <taxon>Vertebrata</taxon>
        <taxon>Euteleostomi</taxon>
        <taxon>Actinopterygii</taxon>
        <taxon>Neopterygii</taxon>
        <taxon>Teleostei</taxon>
        <taxon>Ostariophysi</taxon>
        <taxon>Cypriniformes</taxon>
        <taxon>Cyprinidae</taxon>
        <taxon>Cyprininae</taxon>
        <taxon>Cyprinus</taxon>
    </lineage>
</organism>
<dbReference type="Ensembl" id="ENSCCRT00015079043.1">
    <property type="protein sequence ID" value="ENSCCRP00015076553.1"/>
    <property type="gene ID" value="ENSCCRG00015030972.1"/>
</dbReference>
<feature type="transmembrane region" description="Helical" evidence="12">
    <location>
        <begin position="90"/>
        <end position="115"/>
    </location>
</feature>
<name>A0A8C1X6E1_CYPCA</name>
<evidence type="ECO:0000256" key="6">
    <source>
        <dbReference type="ARBA" id="ARBA00023034"/>
    </source>
</evidence>
<dbReference type="EC" id="2.3.1.225" evidence="12"/>
<feature type="transmembrane region" description="Helical" evidence="12">
    <location>
        <begin position="271"/>
        <end position="293"/>
    </location>
</feature>
<keyword evidence="6" id="KW-0333">Golgi apparatus</keyword>
<feature type="transmembrane region" description="Helical" evidence="12">
    <location>
        <begin position="127"/>
        <end position="145"/>
    </location>
</feature>
<dbReference type="GO" id="GO:0005783">
    <property type="term" value="C:endoplasmic reticulum"/>
    <property type="evidence" value="ECO:0007669"/>
    <property type="project" value="TreeGrafter"/>
</dbReference>
<comment type="catalytic activity">
    <reaction evidence="11">
        <text>L-cysteinyl-[protein] + hexadecanoyl-CoA = S-hexadecanoyl-L-cysteinyl-[protein] + CoA</text>
        <dbReference type="Rhea" id="RHEA:36683"/>
        <dbReference type="Rhea" id="RHEA-COMP:10131"/>
        <dbReference type="Rhea" id="RHEA-COMP:11032"/>
        <dbReference type="ChEBI" id="CHEBI:29950"/>
        <dbReference type="ChEBI" id="CHEBI:57287"/>
        <dbReference type="ChEBI" id="CHEBI:57379"/>
        <dbReference type="ChEBI" id="CHEBI:74151"/>
        <dbReference type="EC" id="2.3.1.225"/>
    </reaction>
    <physiologicalReaction direction="left-to-right" evidence="11">
        <dbReference type="Rhea" id="RHEA:36684"/>
    </physiologicalReaction>
</comment>
<dbReference type="PROSITE" id="PS50216">
    <property type="entry name" value="DHHC"/>
    <property type="match status" value="1"/>
</dbReference>
<evidence type="ECO:0000256" key="12">
    <source>
        <dbReference type="RuleBase" id="RU079119"/>
    </source>
</evidence>
<keyword evidence="7 12" id="KW-0472">Membrane</keyword>
<keyword evidence="9" id="KW-0449">Lipoprotein</keyword>
<proteinExistence type="inferred from homology"/>
<evidence type="ECO:0000256" key="7">
    <source>
        <dbReference type="ARBA" id="ARBA00023136"/>
    </source>
</evidence>
<comment type="domain">
    <text evidence="12">The DHHC domain is required for palmitoyltransferase activity.</text>
</comment>
<comment type="subcellular location">
    <subcellularLocation>
        <location evidence="1">Golgi apparatus</location>
        <location evidence="1">trans-Golgi network membrane</location>
        <topology evidence="1">Multi-pass membrane protein</topology>
    </subcellularLocation>
</comment>
<dbReference type="GO" id="GO:0019706">
    <property type="term" value="F:protein-cysteine S-palmitoyltransferase activity"/>
    <property type="evidence" value="ECO:0007669"/>
    <property type="project" value="UniProtKB-EC"/>
</dbReference>
<feature type="domain" description="Palmitoyltransferase DHHC" evidence="13">
    <location>
        <begin position="223"/>
        <end position="352"/>
    </location>
</feature>
<evidence type="ECO:0000256" key="10">
    <source>
        <dbReference type="ARBA" id="ARBA00023315"/>
    </source>
</evidence>
<dbReference type="GO" id="GO:0006612">
    <property type="term" value="P:protein targeting to membrane"/>
    <property type="evidence" value="ECO:0007669"/>
    <property type="project" value="TreeGrafter"/>
</dbReference>
<dbReference type="Pfam" id="PF01529">
    <property type="entry name" value="DHHC"/>
    <property type="match status" value="1"/>
</dbReference>
<protein>
    <recommendedName>
        <fullName evidence="12">Palmitoyltransferase</fullName>
        <ecNumber evidence="12">2.3.1.225</ecNumber>
    </recommendedName>
</protein>
<evidence type="ECO:0000256" key="9">
    <source>
        <dbReference type="ARBA" id="ARBA00023288"/>
    </source>
</evidence>
<keyword evidence="4 12" id="KW-0812">Transmembrane</keyword>
<evidence type="ECO:0000313" key="15">
    <source>
        <dbReference type="Proteomes" id="UP000694700"/>
    </source>
</evidence>
<keyword evidence="10 12" id="KW-0012">Acyltransferase</keyword>
<keyword evidence="3 12" id="KW-0808">Transferase</keyword>
<evidence type="ECO:0000256" key="2">
    <source>
        <dbReference type="ARBA" id="ARBA00008574"/>
    </source>
</evidence>
<evidence type="ECO:0000256" key="1">
    <source>
        <dbReference type="ARBA" id="ARBA00004166"/>
    </source>
</evidence>
<dbReference type="GO" id="GO:0005794">
    <property type="term" value="C:Golgi apparatus"/>
    <property type="evidence" value="ECO:0007669"/>
    <property type="project" value="UniProtKB-SubCell"/>
</dbReference>
<comment type="similarity">
    <text evidence="2 12">Belongs to the DHHC palmitoyltransferase family.</text>
</comment>
<dbReference type="InterPro" id="IPR039859">
    <property type="entry name" value="PFA4/ZDH16/20/ERF2-like"/>
</dbReference>
<dbReference type="InterPro" id="IPR001594">
    <property type="entry name" value="Palmitoyltrfase_DHHC"/>
</dbReference>
<evidence type="ECO:0000256" key="3">
    <source>
        <dbReference type="ARBA" id="ARBA00022679"/>
    </source>
</evidence>
<reference evidence="14" key="1">
    <citation type="submission" date="2025-08" db="UniProtKB">
        <authorList>
            <consortium name="Ensembl"/>
        </authorList>
    </citation>
    <scope>IDENTIFICATION</scope>
</reference>